<dbReference type="Gene3D" id="3.90.1150.10">
    <property type="entry name" value="Aspartate Aminotransferase, domain 1"/>
    <property type="match status" value="1"/>
</dbReference>
<comment type="similarity">
    <text evidence="2">Belongs to the class-V pyridoxal-phosphate-dependent aminotransferase family. NifS/IscS subfamily.</text>
</comment>
<protein>
    <submittedName>
        <fullName evidence="11">Cysteine desulfurase</fullName>
    </submittedName>
</protein>
<evidence type="ECO:0000256" key="3">
    <source>
        <dbReference type="ARBA" id="ARBA00022723"/>
    </source>
</evidence>
<dbReference type="GO" id="GO:0051536">
    <property type="term" value="F:iron-sulfur cluster binding"/>
    <property type="evidence" value="ECO:0007669"/>
    <property type="project" value="UniProtKB-KW"/>
</dbReference>
<dbReference type="InterPro" id="IPR000192">
    <property type="entry name" value="Aminotrans_V_dom"/>
</dbReference>
<dbReference type="InterPro" id="IPR036390">
    <property type="entry name" value="WH_DNA-bd_sf"/>
</dbReference>
<dbReference type="Gene3D" id="3.40.640.10">
    <property type="entry name" value="Type I PLP-dependent aspartate aminotransferase-like (Major domain)"/>
    <property type="match status" value="1"/>
</dbReference>
<sequence>MIYLDYAATTPICEEALNVYQKLSMDMYGNASSLHDAGGKAKHILEYCREKIADIIGGEASGIYFTSGGTESNFLAIQSLLNGLPKTKRHFITTAMEHQSIHNCAAFLEQHGFDVTIIEPDEYGLITEEILAAHIRPETGLVSIQHANSETGIIQPIQRLSSYLHNRDILLHCDAVQTFGKIPISTEELGVDALSVSSHKVHGPKGVGAVYIRPDAPWKPVYPLTSHEHGFRAGTVNVPGIGAFTAAAELIVSEMDKQISRNETLRTYLLDQISIRSLPVTLAANTSKTECLPHIVGCFFHAFEGQYVMLECNRSNICISTGSACSAGYHGPSAAMKALRKTDQEALQFIRISFGRHTTEEQLDKLLHTFTALWEQKKGENLILTEELKLMGANRRDQLLLWLKESTSPLTGGELAKKANVSRQVIVQDISLLKAKNEPIIATSQGYVYMDAAAQQHQQAERIIACLHGPERTEEELQLIVDEGVTVKDVKIEHPVYGDLTAAIQVGTRKEVSNFIKKINSTNAAYLSQLTDGVHLHTLTAPDEHRIDQACQALEEAGILIKD</sequence>
<dbReference type="AlphaFoldDB" id="A0A9W5PE42"/>
<dbReference type="InterPro" id="IPR015424">
    <property type="entry name" value="PyrdxlP-dep_Trfase"/>
</dbReference>
<evidence type="ECO:0000256" key="5">
    <source>
        <dbReference type="ARBA" id="ARBA00023004"/>
    </source>
</evidence>
<dbReference type="GO" id="GO:0046872">
    <property type="term" value="F:metal ion binding"/>
    <property type="evidence" value="ECO:0007669"/>
    <property type="project" value="UniProtKB-KW"/>
</dbReference>
<dbReference type="PANTHER" id="PTHR11601">
    <property type="entry name" value="CYSTEINE DESULFURYLASE FAMILY MEMBER"/>
    <property type="match status" value="1"/>
</dbReference>
<dbReference type="Pfam" id="PF00266">
    <property type="entry name" value="Aminotran_5"/>
    <property type="match status" value="1"/>
</dbReference>
<accession>A0A9W5PE42</accession>
<dbReference type="SUPFAM" id="SSF53383">
    <property type="entry name" value="PLP-dependent transferases"/>
    <property type="match status" value="1"/>
</dbReference>
<evidence type="ECO:0000256" key="1">
    <source>
        <dbReference type="ARBA" id="ARBA00001933"/>
    </source>
</evidence>
<dbReference type="InterPro" id="IPR004173">
    <property type="entry name" value="3H_domain"/>
</dbReference>
<comment type="caution">
    <text evidence="11">The sequence shown here is derived from an EMBL/GenBank/DDBJ whole genome shotgun (WGS) entry which is preliminary data.</text>
</comment>
<evidence type="ECO:0000256" key="6">
    <source>
        <dbReference type="ARBA" id="ARBA00023014"/>
    </source>
</evidence>
<dbReference type="InterPro" id="IPR035922">
    <property type="entry name" value="3H_dom_sf"/>
</dbReference>
<evidence type="ECO:0000313" key="12">
    <source>
        <dbReference type="Proteomes" id="UP000011182"/>
    </source>
</evidence>
<dbReference type="Gene3D" id="1.10.260.50">
    <property type="match status" value="1"/>
</dbReference>
<keyword evidence="4" id="KW-0663">Pyridoxal phosphate</keyword>
<keyword evidence="5" id="KW-0408">Iron</keyword>
<dbReference type="Pfam" id="PF08279">
    <property type="entry name" value="HTH_11"/>
    <property type="match status" value="1"/>
</dbReference>
<keyword evidence="12" id="KW-1185">Reference proteome</keyword>
<dbReference type="Proteomes" id="UP000011182">
    <property type="component" value="Unassembled WGS sequence"/>
</dbReference>
<organism evidence="11 12">
    <name type="scientific">Bacillus inaquosorum KCTC 13429</name>
    <dbReference type="NCBI Taxonomy" id="1236548"/>
    <lineage>
        <taxon>Bacteria</taxon>
        <taxon>Bacillati</taxon>
        <taxon>Bacillota</taxon>
        <taxon>Bacilli</taxon>
        <taxon>Bacillales</taxon>
        <taxon>Bacillaceae</taxon>
        <taxon>Bacillus</taxon>
    </lineage>
</organism>
<dbReference type="InterPro" id="IPR013196">
    <property type="entry name" value="HTH_11"/>
</dbReference>
<dbReference type="NCBIfam" id="NF002806">
    <property type="entry name" value="PRK02948.1"/>
    <property type="match status" value="1"/>
</dbReference>
<feature type="domain" description="3H" evidence="9">
    <location>
        <begin position="464"/>
        <end position="560"/>
    </location>
</feature>
<dbReference type="InterPro" id="IPR015421">
    <property type="entry name" value="PyrdxlP-dep_Trfase_major"/>
</dbReference>
<reference evidence="11 12" key="1">
    <citation type="journal article" date="2014" name="Syst. Appl. Microbiol.">
        <title>Genomic insights into the taxonomic status of the three subspecies of Bacillus subtilis.</title>
        <authorList>
            <person name="Yi H."/>
            <person name="Chun J."/>
            <person name="Cha C.J."/>
        </authorList>
    </citation>
    <scope>NUCLEOTIDE SEQUENCE [LARGE SCALE GENOMIC DNA]</scope>
    <source>
        <strain evidence="11 12">KCTC 13429</strain>
    </source>
</reference>
<dbReference type="SUPFAM" id="SSF46785">
    <property type="entry name" value="Winged helix' DNA-binding domain"/>
    <property type="match status" value="1"/>
</dbReference>
<feature type="domain" description="Helix-turn-helix type 11" evidence="10">
    <location>
        <begin position="395"/>
        <end position="447"/>
    </location>
</feature>
<keyword evidence="3" id="KW-0479">Metal-binding</keyword>
<dbReference type="InterPro" id="IPR036388">
    <property type="entry name" value="WH-like_DNA-bd_sf"/>
</dbReference>
<gene>
    <name evidence="11" type="ORF">BSI_13640</name>
</gene>
<evidence type="ECO:0000256" key="7">
    <source>
        <dbReference type="RuleBase" id="RU004504"/>
    </source>
</evidence>
<dbReference type="SUPFAM" id="SSF75500">
    <property type="entry name" value="Putative transcriptional regulator TM1602, C-terminal domain"/>
    <property type="match status" value="1"/>
</dbReference>
<dbReference type="GO" id="GO:0003824">
    <property type="term" value="F:catalytic activity"/>
    <property type="evidence" value="ECO:0007669"/>
    <property type="project" value="UniProtKB-ARBA"/>
</dbReference>
<name>A0A9W5PE42_9BACI</name>
<evidence type="ECO:0000259" key="9">
    <source>
        <dbReference type="Pfam" id="PF02829"/>
    </source>
</evidence>
<evidence type="ECO:0000313" key="11">
    <source>
        <dbReference type="EMBL" id="ELS62285.1"/>
    </source>
</evidence>
<evidence type="ECO:0000256" key="4">
    <source>
        <dbReference type="ARBA" id="ARBA00022898"/>
    </source>
</evidence>
<dbReference type="Gene3D" id="1.10.10.10">
    <property type="entry name" value="Winged helix-like DNA-binding domain superfamily/Winged helix DNA-binding domain"/>
    <property type="match status" value="1"/>
</dbReference>
<comment type="cofactor">
    <cofactor evidence="1 7">
        <name>pyridoxal 5'-phosphate</name>
        <dbReference type="ChEBI" id="CHEBI:597326"/>
    </cofactor>
</comment>
<feature type="domain" description="Aminotransferase class V" evidence="8">
    <location>
        <begin position="2"/>
        <end position="366"/>
    </location>
</feature>
<dbReference type="Gene3D" id="3.30.1340.20">
    <property type="entry name" value="3H domain"/>
    <property type="match status" value="1"/>
</dbReference>
<dbReference type="PROSITE" id="PS00595">
    <property type="entry name" value="AA_TRANSFER_CLASS_5"/>
    <property type="match status" value="1"/>
</dbReference>
<proteinExistence type="inferred from homology"/>
<dbReference type="PANTHER" id="PTHR11601:SF36">
    <property type="entry name" value="CYSTEINE DESULFURASE NIFS-RELATED"/>
    <property type="match status" value="1"/>
</dbReference>
<evidence type="ECO:0000259" key="10">
    <source>
        <dbReference type="Pfam" id="PF08279"/>
    </source>
</evidence>
<dbReference type="InterPro" id="IPR015422">
    <property type="entry name" value="PyrdxlP-dep_Trfase_small"/>
</dbReference>
<dbReference type="InterPro" id="IPR020578">
    <property type="entry name" value="Aminotrans_V_PyrdxlP_BS"/>
</dbReference>
<dbReference type="Pfam" id="PF02829">
    <property type="entry name" value="3H"/>
    <property type="match status" value="1"/>
</dbReference>
<dbReference type="EMBL" id="AMXN01000002">
    <property type="protein sequence ID" value="ELS62285.1"/>
    <property type="molecule type" value="Genomic_DNA"/>
</dbReference>
<evidence type="ECO:0000259" key="8">
    <source>
        <dbReference type="Pfam" id="PF00266"/>
    </source>
</evidence>
<evidence type="ECO:0000256" key="2">
    <source>
        <dbReference type="ARBA" id="ARBA00006490"/>
    </source>
</evidence>
<keyword evidence="6" id="KW-0411">Iron-sulfur</keyword>